<organism evidence="17 18">
    <name type="scientific">Escallonia rubra</name>
    <dbReference type="NCBI Taxonomy" id="112253"/>
    <lineage>
        <taxon>Eukaryota</taxon>
        <taxon>Viridiplantae</taxon>
        <taxon>Streptophyta</taxon>
        <taxon>Embryophyta</taxon>
        <taxon>Tracheophyta</taxon>
        <taxon>Spermatophyta</taxon>
        <taxon>Magnoliopsida</taxon>
        <taxon>eudicotyledons</taxon>
        <taxon>Gunneridae</taxon>
        <taxon>Pentapetalae</taxon>
        <taxon>asterids</taxon>
        <taxon>campanulids</taxon>
        <taxon>Escalloniales</taxon>
        <taxon>Escalloniaceae</taxon>
        <taxon>Escallonia</taxon>
    </lineage>
</organism>
<comment type="similarity">
    <text evidence="14">Belongs to the light-harvesting chlorophyll a/b-binding (LHC) protein family.</text>
</comment>
<accession>A0AA88QDC0</accession>
<keyword evidence="13" id="KW-0863">Zinc-finger</keyword>
<evidence type="ECO:0000256" key="3">
    <source>
        <dbReference type="ARBA" id="ARBA00022528"/>
    </source>
</evidence>
<comment type="caution">
    <text evidence="17">The sequence shown here is derived from an EMBL/GenBank/DDBJ whole genome shotgun (WGS) entry which is preliminary data.</text>
</comment>
<feature type="domain" description="CCHC-type" evidence="16">
    <location>
        <begin position="14"/>
        <end position="29"/>
    </location>
</feature>
<dbReference type="SUPFAM" id="SSF57756">
    <property type="entry name" value="Retrovirus zinc finger-like domains"/>
    <property type="match status" value="1"/>
</dbReference>
<keyword evidence="18" id="KW-1185">Reference proteome</keyword>
<gene>
    <name evidence="17" type="ORF">RJ640_003368</name>
</gene>
<dbReference type="GO" id="GO:0003676">
    <property type="term" value="F:nucleic acid binding"/>
    <property type="evidence" value="ECO:0007669"/>
    <property type="project" value="InterPro"/>
</dbReference>
<keyword evidence="11 14" id="KW-0604">Photosystem II</keyword>
<feature type="binding site" evidence="12">
    <location>
        <position position="208"/>
    </location>
    <ligand>
        <name>chlorophyll a</name>
        <dbReference type="ChEBI" id="CHEBI:58416"/>
        <label>1</label>
    </ligand>
</feature>
<keyword evidence="4 14" id="KW-0602">Photosynthesis</keyword>
<feature type="binding site" evidence="12">
    <location>
        <position position="186"/>
    </location>
    <ligand>
        <name>chlorophyll a</name>
        <dbReference type="ChEBI" id="CHEBI:58416"/>
        <label>1</label>
    </ligand>
</feature>
<dbReference type="SMART" id="SM00343">
    <property type="entry name" value="ZnF_C2HC"/>
    <property type="match status" value="1"/>
</dbReference>
<dbReference type="GO" id="GO:0009523">
    <property type="term" value="C:photosystem II"/>
    <property type="evidence" value="ECO:0007669"/>
    <property type="project" value="UniProtKB-KW"/>
</dbReference>
<protein>
    <recommendedName>
        <fullName evidence="14">Chlorophyll a-b binding protein, chloroplastic</fullName>
    </recommendedName>
</protein>
<evidence type="ECO:0000256" key="10">
    <source>
        <dbReference type="ARBA" id="ARBA00023136"/>
    </source>
</evidence>
<evidence type="ECO:0000256" key="12">
    <source>
        <dbReference type="PIRSR" id="PIRSR601344-1"/>
    </source>
</evidence>
<dbReference type="Pfam" id="PF00504">
    <property type="entry name" value="Chloroa_b-bind"/>
    <property type="match status" value="1"/>
</dbReference>
<keyword evidence="9 14" id="KW-0793">Thylakoid</keyword>
<dbReference type="InterPro" id="IPR036875">
    <property type="entry name" value="Znf_CCHC_sf"/>
</dbReference>
<keyword evidence="5 14" id="KW-0934">Plastid</keyword>
<dbReference type="GO" id="GO:0009765">
    <property type="term" value="P:photosynthesis, light harvesting"/>
    <property type="evidence" value="ECO:0007669"/>
    <property type="project" value="InterPro"/>
</dbReference>
<evidence type="ECO:0000256" key="15">
    <source>
        <dbReference type="SAM" id="MobiDB-lite"/>
    </source>
</evidence>
<dbReference type="Gene3D" id="1.10.3460.10">
    <property type="entry name" value="Chlorophyll a/b binding protein domain"/>
    <property type="match status" value="1"/>
</dbReference>
<keyword evidence="7" id="KW-1133">Transmembrane helix</keyword>
<keyword evidence="3 14" id="KW-0150">Chloroplast</keyword>
<evidence type="ECO:0000256" key="4">
    <source>
        <dbReference type="ARBA" id="ARBA00022531"/>
    </source>
</evidence>
<evidence type="ECO:0000259" key="16">
    <source>
        <dbReference type="PROSITE" id="PS50158"/>
    </source>
</evidence>
<evidence type="ECO:0000256" key="1">
    <source>
        <dbReference type="ARBA" id="ARBA00004454"/>
    </source>
</evidence>
<dbReference type="GO" id="GO:0009535">
    <property type="term" value="C:chloroplast thylakoid membrane"/>
    <property type="evidence" value="ECO:0007669"/>
    <property type="project" value="UniProtKB-SubCell"/>
</dbReference>
<sequence length="396" mass="43411">MFDSYTQQENSDACYECGRTGHIKKYCPQLKNKTASSNSRDSKEKKCKSRKALLTWDDSDESDKETSENDDVAQLCFMAKDDHSDESGVRHSTDLTTNTVSLERIAVTDPSHTRSVLVPTPAPALLFASVPSPTPATSPPPREEKKEKIRTLRISSFYSQLGQVLGPFSGEAPSYLTSEFLGDYGWDTVGLSVDLETFAKNRELEVIHSRWAMLGAPGCVFPELLARNGVNLEHHNSTTGFRFSDFSGGSGCEFDSNEWMETLIDGGDSTGSSNLQPGCDAWHSASDFSLYVANPFSACPSRLSMASSLPSNLNRVIFSQTTKNPNSLAWAPSSQSTSLETAVKKAKSTVDNSRSPDILSTRALLKALMECARFRGVTRKAYDRGNDMELMSLLEG</sequence>
<evidence type="ECO:0000256" key="7">
    <source>
        <dbReference type="ARBA" id="ARBA00022989"/>
    </source>
</evidence>
<dbReference type="InterPro" id="IPR001878">
    <property type="entry name" value="Znf_CCHC"/>
</dbReference>
<dbReference type="PROSITE" id="PS50158">
    <property type="entry name" value="ZF_CCHC"/>
    <property type="match status" value="1"/>
</dbReference>
<proteinExistence type="inferred from homology"/>
<evidence type="ECO:0000313" key="17">
    <source>
        <dbReference type="EMBL" id="KAK2967012.1"/>
    </source>
</evidence>
<keyword evidence="14" id="KW-0603">Photosystem I</keyword>
<feature type="region of interest" description="Disordered" evidence="15">
    <location>
        <begin position="128"/>
        <end position="147"/>
    </location>
</feature>
<dbReference type="AlphaFoldDB" id="A0AA88QDC0"/>
<feature type="region of interest" description="Disordered" evidence="15">
    <location>
        <begin position="29"/>
        <end position="50"/>
    </location>
</feature>
<evidence type="ECO:0000256" key="13">
    <source>
        <dbReference type="PROSITE-ProRule" id="PRU00047"/>
    </source>
</evidence>
<dbReference type="InterPro" id="IPR001344">
    <property type="entry name" value="Chloro_AB-bd_pln"/>
</dbReference>
<evidence type="ECO:0000256" key="5">
    <source>
        <dbReference type="ARBA" id="ARBA00022640"/>
    </source>
</evidence>
<evidence type="ECO:0000256" key="6">
    <source>
        <dbReference type="ARBA" id="ARBA00022692"/>
    </source>
</evidence>
<dbReference type="Gene3D" id="4.10.60.10">
    <property type="entry name" value="Zinc finger, CCHC-type"/>
    <property type="match status" value="1"/>
</dbReference>
<evidence type="ECO:0000256" key="14">
    <source>
        <dbReference type="RuleBase" id="RU363080"/>
    </source>
</evidence>
<keyword evidence="13" id="KW-0862">Zinc</keyword>
<name>A0AA88QDC0_9ASTE</name>
<keyword evidence="8 14" id="KW-0157">Chromophore</keyword>
<dbReference type="GO" id="GO:0008270">
    <property type="term" value="F:zinc ion binding"/>
    <property type="evidence" value="ECO:0007669"/>
    <property type="project" value="UniProtKB-KW"/>
</dbReference>
<keyword evidence="13" id="KW-0479">Metal-binding</keyword>
<feature type="binding site" description="axial binding residue" evidence="12">
    <location>
        <position position="210"/>
    </location>
    <ligand>
        <name>chlorophyll b</name>
        <dbReference type="ChEBI" id="CHEBI:61721"/>
        <label>1</label>
    </ligand>
    <ligandPart>
        <name>Mg</name>
        <dbReference type="ChEBI" id="CHEBI:25107"/>
    </ligandPart>
</feature>
<dbReference type="PANTHER" id="PTHR21649">
    <property type="entry name" value="CHLOROPHYLL A/B BINDING PROTEIN"/>
    <property type="match status" value="1"/>
</dbReference>
<evidence type="ECO:0000313" key="18">
    <source>
        <dbReference type="Proteomes" id="UP001187471"/>
    </source>
</evidence>
<dbReference type="Proteomes" id="UP001187471">
    <property type="component" value="Unassembled WGS sequence"/>
</dbReference>
<evidence type="ECO:0000256" key="2">
    <source>
        <dbReference type="ARBA" id="ARBA00022494"/>
    </source>
</evidence>
<dbReference type="GO" id="GO:0009522">
    <property type="term" value="C:photosystem I"/>
    <property type="evidence" value="ECO:0007669"/>
    <property type="project" value="UniProtKB-KW"/>
</dbReference>
<dbReference type="SUPFAM" id="SSF103511">
    <property type="entry name" value="Chlorophyll a-b binding protein"/>
    <property type="match status" value="1"/>
</dbReference>
<dbReference type="GO" id="GO:0016168">
    <property type="term" value="F:chlorophyll binding"/>
    <property type="evidence" value="ECO:0007669"/>
    <property type="project" value="UniProtKB-KW"/>
</dbReference>
<feature type="binding site" evidence="12">
    <location>
        <position position="192"/>
    </location>
    <ligand>
        <name>chlorophyll a</name>
        <dbReference type="ChEBI" id="CHEBI:58416"/>
        <label>1</label>
    </ligand>
</feature>
<dbReference type="InterPro" id="IPR022796">
    <property type="entry name" value="Chloroa_b-bind"/>
</dbReference>
<evidence type="ECO:0000256" key="8">
    <source>
        <dbReference type="ARBA" id="ARBA00022991"/>
    </source>
</evidence>
<dbReference type="EMBL" id="JAVXUO010003064">
    <property type="protein sequence ID" value="KAK2967012.1"/>
    <property type="molecule type" value="Genomic_DNA"/>
</dbReference>
<keyword evidence="6" id="KW-0812">Transmembrane</keyword>
<evidence type="ECO:0000256" key="9">
    <source>
        <dbReference type="ARBA" id="ARBA00023078"/>
    </source>
</evidence>
<keyword evidence="10" id="KW-0472">Membrane</keyword>
<evidence type="ECO:0000256" key="11">
    <source>
        <dbReference type="ARBA" id="ARBA00023276"/>
    </source>
</evidence>
<reference evidence="17" key="1">
    <citation type="submission" date="2022-12" db="EMBL/GenBank/DDBJ databases">
        <title>Draft genome assemblies for two species of Escallonia (Escalloniales).</title>
        <authorList>
            <person name="Chanderbali A."/>
            <person name="Dervinis C."/>
            <person name="Anghel I."/>
            <person name="Soltis D."/>
            <person name="Soltis P."/>
            <person name="Zapata F."/>
        </authorList>
    </citation>
    <scope>NUCLEOTIDE SEQUENCE</scope>
    <source>
        <strain evidence="17">UCBG92.1500</strain>
        <tissue evidence="17">Leaf</tissue>
    </source>
</reference>
<keyword evidence="2 12" id="KW-0148">Chlorophyll</keyword>
<comment type="function">
    <text evidence="14">The light-harvesting complex (LHC) functions as a light receptor, it captures and delivers excitation energy to photosystems with which it is closely associated.</text>
</comment>
<comment type="subcellular location">
    <subcellularLocation>
        <location evidence="1">Plastid</location>
        <location evidence="1">Chloroplast thylakoid membrane</location>
        <topology evidence="1">Multi-pass membrane protein</topology>
    </subcellularLocation>
</comment>
<feature type="binding site" evidence="12">
    <location>
        <position position="205"/>
    </location>
    <ligand>
        <name>chlorophyll a</name>
        <dbReference type="ChEBI" id="CHEBI:58416"/>
        <label>1</label>
    </ligand>
</feature>